<reference evidence="3" key="1">
    <citation type="submission" date="2021-07" db="EMBL/GenBank/DDBJ databases">
        <authorList>
            <person name="Branca A.L. A."/>
        </authorList>
    </citation>
    <scope>NUCLEOTIDE SEQUENCE</scope>
</reference>
<keyword evidence="2" id="KW-0560">Oxidoreductase</keyword>
<accession>A0A9W4N0B5</accession>
<dbReference type="EMBL" id="CAJVPA010000022">
    <property type="protein sequence ID" value="CAG8242022.1"/>
    <property type="molecule type" value="Genomic_DNA"/>
</dbReference>
<dbReference type="Proteomes" id="UP001152646">
    <property type="component" value="Unassembled WGS sequence"/>
</dbReference>
<dbReference type="GO" id="GO:0016491">
    <property type="term" value="F:oxidoreductase activity"/>
    <property type="evidence" value="ECO:0007669"/>
    <property type="project" value="UniProtKB-KW"/>
</dbReference>
<dbReference type="Pfam" id="PF00106">
    <property type="entry name" value="adh_short"/>
    <property type="match status" value="1"/>
</dbReference>
<dbReference type="PANTHER" id="PTHR43180:SF33">
    <property type="entry name" value="15-HYDROXYPROSTAGLANDIN DEHYDROGENASE [NAD(+)]-LIKE"/>
    <property type="match status" value="1"/>
</dbReference>
<dbReference type="Gene3D" id="3.40.50.720">
    <property type="entry name" value="NAD(P)-binding Rossmann-like Domain"/>
    <property type="match status" value="1"/>
</dbReference>
<sequence length="320" mass="34381">MPYCPAGSKVIRYSDIEMAQVKLDRSLLKQSAQKTVLITGAARGIGAATARLFNNFGANVILADLAELKDAAEVLQTQLAHPERAKFVPTNIVNWTELSASFEAAIAKFGSIDIVIANAGIMESHPVFDLDAVDKDGRLLENEDAGRVIDVNLKGTLNTLRLGLHYMKSDPEGSNKSILLVASTSSYFGGTGVGAYIASKHGVLGLLRASQDVARKNGVRVNAVAPFFTPTHITAGFSERWGQAGLERNTPDGVAEAIALVASDSARQGHCILVAGRYLRELEETRTKLFSSWLGEEVTEFMASAMQFLVSIGGYVLPKR</sequence>
<protein>
    <submittedName>
        <fullName evidence="3">Uncharacterized protein</fullName>
    </submittedName>
</protein>
<organism evidence="3 4">
    <name type="scientific">Penicillium salamii</name>
    <dbReference type="NCBI Taxonomy" id="1612424"/>
    <lineage>
        <taxon>Eukaryota</taxon>
        <taxon>Fungi</taxon>
        <taxon>Dikarya</taxon>
        <taxon>Ascomycota</taxon>
        <taxon>Pezizomycotina</taxon>
        <taxon>Eurotiomycetes</taxon>
        <taxon>Eurotiomycetidae</taxon>
        <taxon>Eurotiales</taxon>
        <taxon>Aspergillaceae</taxon>
        <taxon>Penicillium</taxon>
    </lineage>
</organism>
<evidence type="ECO:0000256" key="2">
    <source>
        <dbReference type="ARBA" id="ARBA00023002"/>
    </source>
</evidence>
<gene>
    <name evidence="3" type="ORF">PSALAMII_LOCUS570</name>
</gene>
<dbReference type="SUPFAM" id="SSF51735">
    <property type="entry name" value="NAD(P)-binding Rossmann-fold domains"/>
    <property type="match status" value="1"/>
</dbReference>
<dbReference type="PRINTS" id="PR00081">
    <property type="entry name" value="GDHRDH"/>
</dbReference>
<evidence type="ECO:0000313" key="3">
    <source>
        <dbReference type="EMBL" id="CAG8242022.1"/>
    </source>
</evidence>
<comment type="caution">
    <text evidence="3">The sequence shown here is derived from an EMBL/GenBank/DDBJ whole genome shotgun (WGS) entry which is preliminary data.</text>
</comment>
<dbReference type="InterPro" id="IPR002347">
    <property type="entry name" value="SDR_fam"/>
</dbReference>
<dbReference type="AlphaFoldDB" id="A0A9W4N0B5"/>
<comment type="similarity">
    <text evidence="1">Belongs to the short-chain dehydrogenases/reductases (SDR) family.</text>
</comment>
<dbReference type="PANTHER" id="PTHR43180">
    <property type="entry name" value="3-OXOACYL-(ACYL-CARRIER-PROTEIN) REDUCTASE (AFU_ORTHOLOGUE AFUA_6G11210)"/>
    <property type="match status" value="1"/>
</dbReference>
<dbReference type="InterPro" id="IPR036291">
    <property type="entry name" value="NAD(P)-bd_dom_sf"/>
</dbReference>
<proteinExistence type="inferred from homology"/>
<evidence type="ECO:0000256" key="1">
    <source>
        <dbReference type="ARBA" id="ARBA00006484"/>
    </source>
</evidence>
<evidence type="ECO:0000313" key="4">
    <source>
        <dbReference type="Proteomes" id="UP001152646"/>
    </source>
</evidence>
<name>A0A9W4N0B5_9EURO</name>
<dbReference type="OrthoDB" id="5371740at2759"/>